<organism evidence="1 2">
    <name type="scientific">Smallanthus sonchifolius</name>
    <dbReference type="NCBI Taxonomy" id="185202"/>
    <lineage>
        <taxon>Eukaryota</taxon>
        <taxon>Viridiplantae</taxon>
        <taxon>Streptophyta</taxon>
        <taxon>Embryophyta</taxon>
        <taxon>Tracheophyta</taxon>
        <taxon>Spermatophyta</taxon>
        <taxon>Magnoliopsida</taxon>
        <taxon>eudicotyledons</taxon>
        <taxon>Gunneridae</taxon>
        <taxon>Pentapetalae</taxon>
        <taxon>asterids</taxon>
        <taxon>campanulids</taxon>
        <taxon>Asterales</taxon>
        <taxon>Asteraceae</taxon>
        <taxon>Asteroideae</taxon>
        <taxon>Heliantheae alliance</taxon>
        <taxon>Millerieae</taxon>
        <taxon>Smallanthus</taxon>
    </lineage>
</organism>
<comment type="caution">
    <text evidence="1">The sequence shown here is derived from an EMBL/GenBank/DDBJ whole genome shotgun (WGS) entry which is preliminary data.</text>
</comment>
<evidence type="ECO:0000313" key="1">
    <source>
        <dbReference type="EMBL" id="KAI3811621.1"/>
    </source>
</evidence>
<reference evidence="1 2" key="2">
    <citation type="journal article" date="2022" name="Mol. Ecol. Resour.">
        <title>The genomes of chicory, endive, great burdock and yacon provide insights into Asteraceae paleo-polyploidization history and plant inulin production.</title>
        <authorList>
            <person name="Fan W."/>
            <person name="Wang S."/>
            <person name="Wang H."/>
            <person name="Wang A."/>
            <person name="Jiang F."/>
            <person name="Liu H."/>
            <person name="Zhao H."/>
            <person name="Xu D."/>
            <person name="Zhang Y."/>
        </authorList>
    </citation>
    <scope>NUCLEOTIDE SEQUENCE [LARGE SCALE GENOMIC DNA]</scope>
    <source>
        <strain evidence="2">cv. Yunnan</strain>
        <tissue evidence="1">Leaves</tissue>
    </source>
</reference>
<gene>
    <name evidence="1" type="ORF">L1987_21347</name>
</gene>
<accession>A0ACB9IW01</accession>
<keyword evidence="2" id="KW-1185">Reference proteome</keyword>
<sequence>MLPPFLDRSSSPGQSIGSWTAAAPSHSSIDHRGLSAVYCCEPSDGETAGRNPSFTTATISSWTGAIRIFLPSKGINFIINMPPKTKYLSGYEKRKRRKLEEEKRKSQEGAIRKFFSKKQPQNSNLDEDDVVVEEANVVEEDDVNLDEDDVVEEDNVNVDETNVVEENDVNLDEDDVVEKDNVDIFDPRTWDGLNPNMINDLVKLGPKRDLTIVKGPLDKFGRRFSKILYTRILSNKETCVRDWLVYSKELDKLFCFCCKLFRHGYSKSGLDSEGYADWKHVSDRLKEHEVSFDHLKNVNQWFEMRQRLDCNETIDKLAYEQYKKETDYWKQVIFRIIALVQFLAKHGLAFRGSNQKLYQKSNGNFLGLIEMLEEFDPIMKEHVRRIMNDETHVHYLGHKIQNELIILLAHQVKSEIIKKIRQAKYYSIILDCTPDMSHQEQMSIIVRYVDIKSNSFTVEESFLGFLIVDDTTGKGLFDVTVEELNSLGLDIDDMRGQGYDNGSNMKGKHNGVQRRFLDINPRAFYSACGCHSLNLALCDMANSCTKSRDFFGVIQRIYTIFANSTKMWQVLKDNVKGLTLKSLSTTRWKSRVDSVTPIRLQLVDVREALLQVGDNDNDAKIQSEAKSLATKEVGEFEFLVSIIIWYEILTKVNVVSKMLQSKDMLLDVGIEEVDKLIKYFKNYRETGFSKTIDEAKEIANELGVDTIFPQRRPIPIASLETRFEQYKDFKRLFGFLFPKELRELDEKDLKSCCYRLQDALKYKEKSDIDANELYLELKLFETFITSQIISPIDALNNLNRFCFFPNASIAYRVLLSIPVTVASAERSFSKLKLLKSYLRSTMSQERLNGLAMISIESDTLETMNYEDLIESFASKNARRASRFT</sequence>
<name>A0ACB9IW01_9ASTR</name>
<dbReference type="EMBL" id="CM042024">
    <property type="protein sequence ID" value="KAI3811621.1"/>
    <property type="molecule type" value="Genomic_DNA"/>
</dbReference>
<reference evidence="2" key="1">
    <citation type="journal article" date="2022" name="Mol. Ecol. Resour.">
        <title>The genomes of chicory, endive, great burdock and yacon provide insights into Asteraceae palaeo-polyploidization history and plant inulin production.</title>
        <authorList>
            <person name="Fan W."/>
            <person name="Wang S."/>
            <person name="Wang H."/>
            <person name="Wang A."/>
            <person name="Jiang F."/>
            <person name="Liu H."/>
            <person name="Zhao H."/>
            <person name="Xu D."/>
            <person name="Zhang Y."/>
        </authorList>
    </citation>
    <scope>NUCLEOTIDE SEQUENCE [LARGE SCALE GENOMIC DNA]</scope>
    <source>
        <strain evidence="2">cv. Yunnan</strain>
    </source>
</reference>
<dbReference type="Proteomes" id="UP001056120">
    <property type="component" value="Linkage Group LG07"/>
</dbReference>
<evidence type="ECO:0000313" key="2">
    <source>
        <dbReference type="Proteomes" id="UP001056120"/>
    </source>
</evidence>
<proteinExistence type="predicted"/>
<protein>
    <submittedName>
        <fullName evidence="1">Uncharacterized protein</fullName>
    </submittedName>
</protein>